<reference evidence="4 5" key="1">
    <citation type="journal article" date="2016" name="Genome Announc.">
        <title>First Complete Genome Sequence of a Subdivision 6 Acidobacterium Strain.</title>
        <authorList>
            <person name="Huang S."/>
            <person name="Vieira S."/>
            <person name="Bunk B."/>
            <person name="Riedel T."/>
            <person name="Sproer C."/>
            <person name="Overmann J."/>
        </authorList>
    </citation>
    <scope>NUCLEOTIDE SEQUENCE [LARGE SCALE GENOMIC DNA]</scope>
    <source>
        <strain evidence="5">DSM 100886 HEG_-6_39</strain>
    </source>
</reference>
<name>A0A143PNS0_LUTPR</name>
<dbReference type="InterPro" id="IPR011933">
    <property type="entry name" value="Double_TM_dom"/>
</dbReference>
<keyword evidence="5" id="KW-1185">Reference proteome</keyword>
<accession>A0A143PNS0</accession>
<feature type="compositionally biased region" description="Basic and acidic residues" evidence="1">
    <location>
        <begin position="234"/>
        <end position="262"/>
    </location>
</feature>
<feature type="region of interest" description="Disordered" evidence="1">
    <location>
        <begin position="428"/>
        <end position="450"/>
    </location>
</feature>
<dbReference type="PANTHER" id="PTHR37464">
    <property type="entry name" value="BLL2463 PROTEIN"/>
    <property type="match status" value="1"/>
</dbReference>
<dbReference type="Pfam" id="PF07584">
    <property type="entry name" value="BatA"/>
    <property type="match status" value="1"/>
</dbReference>
<evidence type="ECO:0000256" key="1">
    <source>
        <dbReference type="SAM" id="MobiDB-lite"/>
    </source>
</evidence>
<dbReference type="KEGG" id="abac:LuPra_03492"/>
<dbReference type="NCBIfam" id="TIGR02226">
    <property type="entry name" value="two_anch"/>
    <property type="match status" value="1"/>
</dbReference>
<dbReference type="InterPro" id="IPR024163">
    <property type="entry name" value="Aerotolerance_reg_N"/>
</dbReference>
<dbReference type="STRING" id="1855912.LuPra_03492"/>
<sequence>MIWAAPAAWALAVLATLPLIAHLWSRRRPAPLPFPTLRFLRAASPVSRRLRRVQEWPLLLLRLAIVVVICAAAAGPTLAAHWRQRAWRTRLHRVIVVGADVAGTTASEAVTDLEKTAASSTVLGPADIADVFDEAIAQANRSAGDRRTELVVVWSGSRTNLADVDVSDIPARVGVRLVLVEGGTTSPASAATSTPTGDIDIQTPDAALRESLHADLGTLRLPPSSAPIRLRWEGESAARDPQGDQDRESGVGSRESPREHPAAGRNARTVDGTRSSAECRGGQARVLRALDEMSVDVRLREAADRSLRDESFVGRGSERATAKVLARSAAGEVLLRGWAEGGCLVLDLDSVPRSPLTWWSLVSAREALARVDRIEPAENWTAADVVKANRDGLAPTDSMLPGGLDTRSAWAVALALLLVEQTWRRRGATARKRDGSVPTHAATREPVDAA</sequence>
<evidence type="ECO:0000256" key="2">
    <source>
        <dbReference type="SAM" id="Phobius"/>
    </source>
</evidence>
<keyword evidence="2" id="KW-0812">Transmembrane</keyword>
<keyword evidence="2" id="KW-0472">Membrane</keyword>
<dbReference type="AlphaFoldDB" id="A0A143PNS0"/>
<organism evidence="4 5">
    <name type="scientific">Luteitalea pratensis</name>
    <dbReference type="NCBI Taxonomy" id="1855912"/>
    <lineage>
        <taxon>Bacteria</taxon>
        <taxon>Pseudomonadati</taxon>
        <taxon>Acidobacteriota</taxon>
        <taxon>Vicinamibacteria</taxon>
        <taxon>Vicinamibacterales</taxon>
        <taxon>Vicinamibacteraceae</taxon>
        <taxon>Luteitalea</taxon>
    </lineage>
</organism>
<feature type="transmembrane region" description="Helical" evidence="2">
    <location>
        <begin position="59"/>
        <end position="82"/>
    </location>
</feature>
<feature type="region of interest" description="Disordered" evidence="1">
    <location>
        <begin position="234"/>
        <end position="278"/>
    </location>
</feature>
<feature type="domain" description="Aerotolerance regulator N-terminal" evidence="3">
    <location>
        <begin position="1"/>
        <end position="76"/>
    </location>
</feature>
<proteinExistence type="predicted"/>
<evidence type="ECO:0000313" key="4">
    <source>
        <dbReference type="EMBL" id="AMY10262.1"/>
    </source>
</evidence>
<gene>
    <name evidence="4" type="ORF">LuPra_03492</name>
</gene>
<dbReference type="PANTHER" id="PTHR37464:SF1">
    <property type="entry name" value="BLL2463 PROTEIN"/>
    <property type="match status" value="1"/>
</dbReference>
<evidence type="ECO:0000259" key="3">
    <source>
        <dbReference type="Pfam" id="PF07584"/>
    </source>
</evidence>
<dbReference type="Proteomes" id="UP000076079">
    <property type="component" value="Chromosome"/>
</dbReference>
<dbReference type="RefSeq" id="WP_110171917.1">
    <property type="nucleotide sequence ID" value="NZ_CP015136.1"/>
</dbReference>
<feature type="transmembrane region" description="Helical" evidence="2">
    <location>
        <begin position="6"/>
        <end position="24"/>
    </location>
</feature>
<reference evidence="5" key="2">
    <citation type="submission" date="2016-04" db="EMBL/GenBank/DDBJ databases">
        <title>First Complete Genome Sequence of a Subdivision 6 Acidobacterium.</title>
        <authorList>
            <person name="Huang S."/>
            <person name="Vieira S."/>
            <person name="Bunk B."/>
            <person name="Riedel T."/>
            <person name="Sproeer C."/>
            <person name="Overmann J."/>
        </authorList>
    </citation>
    <scope>NUCLEOTIDE SEQUENCE [LARGE SCALE GENOMIC DNA]</scope>
    <source>
        <strain evidence="5">DSM 100886 HEG_-6_39</strain>
    </source>
</reference>
<evidence type="ECO:0000313" key="5">
    <source>
        <dbReference type="Proteomes" id="UP000076079"/>
    </source>
</evidence>
<protein>
    <recommendedName>
        <fullName evidence="3">Aerotolerance regulator N-terminal domain-containing protein</fullName>
    </recommendedName>
</protein>
<keyword evidence="2" id="KW-1133">Transmembrane helix</keyword>
<dbReference type="EMBL" id="CP015136">
    <property type="protein sequence ID" value="AMY10262.1"/>
    <property type="molecule type" value="Genomic_DNA"/>
</dbReference>